<dbReference type="OrthoDB" id="9813682at2"/>
<organism evidence="2 3">
    <name type="scientific">Bauldia litoralis</name>
    <dbReference type="NCBI Taxonomy" id="665467"/>
    <lineage>
        <taxon>Bacteria</taxon>
        <taxon>Pseudomonadati</taxon>
        <taxon>Pseudomonadota</taxon>
        <taxon>Alphaproteobacteria</taxon>
        <taxon>Hyphomicrobiales</taxon>
        <taxon>Kaistiaceae</taxon>
        <taxon>Bauldia</taxon>
    </lineage>
</organism>
<dbReference type="EMBL" id="FMXQ01000009">
    <property type="protein sequence ID" value="SDB50853.1"/>
    <property type="molecule type" value="Genomic_DNA"/>
</dbReference>
<name>A0A1G6E0D0_9HYPH</name>
<protein>
    <submittedName>
        <fullName evidence="2">Universal stress protein family protein</fullName>
    </submittedName>
</protein>
<dbReference type="CDD" id="cd00293">
    <property type="entry name" value="USP-like"/>
    <property type="match status" value="1"/>
</dbReference>
<dbReference type="AlphaFoldDB" id="A0A1G6E0D0"/>
<evidence type="ECO:0000259" key="1">
    <source>
        <dbReference type="Pfam" id="PF00582"/>
    </source>
</evidence>
<evidence type="ECO:0000313" key="2">
    <source>
        <dbReference type="EMBL" id="SDB50853.1"/>
    </source>
</evidence>
<dbReference type="RefSeq" id="WP_090879345.1">
    <property type="nucleotide sequence ID" value="NZ_FMXQ01000009.1"/>
</dbReference>
<dbReference type="STRING" id="665467.SAMN02982931_03993"/>
<dbReference type="Pfam" id="PF00582">
    <property type="entry name" value="Usp"/>
    <property type="match status" value="1"/>
</dbReference>
<dbReference type="InterPro" id="IPR006016">
    <property type="entry name" value="UspA"/>
</dbReference>
<sequence length="164" mass="17203">MIKKRTSTVEGHRRKFLAIVDDTPESTRALLFAGLRAVHTGGAVVLLYVITPSEFTQWVGVENIMRAEAMEAAEVALGKAADFVRDKTGIEPQVVIREGGRSEAIVGLIEDDEDIAILVLAAGTDKEGPGPLVTALAGNAAATFPVPITIVPGNLDDESVAAVA</sequence>
<proteinExistence type="predicted"/>
<dbReference type="SUPFAM" id="SSF52402">
    <property type="entry name" value="Adenine nucleotide alpha hydrolases-like"/>
    <property type="match status" value="1"/>
</dbReference>
<keyword evidence="3" id="KW-1185">Reference proteome</keyword>
<gene>
    <name evidence="2" type="ORF">SAMN02982931_03993</name>
</gene>
<dbReference type="Gene3D" id="3.40.50.12370">
    <property type="match status" value="1"/>
</dbReference>
<feature type="domain" description="UspA" evidence="1">
    <location>
        <begin position="13"/>
        <end position="152"/>
    </location>
</feature>
<dbReference type="Proteomes" id="UP000199071">
    <property type="component" value="Unassembled WGS sequence"/>
</dbReference>
<evidence type="ECO:0000313" key="3">
    <source>
        <dbReference type="Proteomes" id="UP000199071"/>
    </source>
</evidence>
<reference evidence="2 3" key="1">
    <citation type="submission" date="2016-10" db="EMBL/GenBank/DDBJ databases">
        <authorList>
            <person name="de Groot N.N."/>
        </authorList>
    </citation>
    <scope>NUCLEOTIDE SEQUENCE [LARGE SCALE GENOMIC DNA]</scope>
    <source>
        <strain evidence="2 3">ATCC 35022</strain>
    </source>
</reference>
<accession>A0A1G6E0D0</accession>